<organism evidence="2 3">
    <name type="scientific">Plectosphaerella cucumerina</name>
    <dbReference type="NCBI Taxonomy" id="40658"/>
    <lineage>
        <taxon>Eukaryota</taxon>
        <taxon>Fungi</taxon>
        <taxon>Dikarya</taxon>
        <taxon>Ascomycota</taxon>
        <taxon>Pezizomycotina</taxon>
        <taxon>Sordariomycetes</taxon>
        <taxon>Hypocreomycetidae</taxon>
        <taxon>Glomerellales</taxon>
        <taxon>Plectosphaerellaceae</taxon>
        <taxon>Plectosphaerella</taxon>
    </lineage>
</organism>
<evidence type="ECO:0000313" key="3">
    <source>
        <dbReference type="Proteomes" id="UP000813385"/>
    </source>
</evidence>
<dbReference type="OrthoDB" id="3557800at2759"/>
<feature type="region of interest" description="Disordered" evidence="1">
    <location>
        <begin position="131"/>
        <end position="162"/>
    </location>
</feature>
<gene>
    <name evidence="2" type="ORF">B0T11DRAFT_291245</name>
</gene>
<sequence>MTDQPARPQTPQPRLHRLPDKREPTSEPTRFSRYIVILSASTAFAGKVQIAKSVADALSCPLYQGDSLHETCAKAASVVTLDPGNDTTPGRNETRYQRMWLSKMTRTGLLFPEASQPASLGFTGFGGAASTSTSRRGSDSSIGSVSTSADSTTLASSPASSFMSPPAIAKPYVNKPPAMSFQSRQSSEDNRLVLVVTHPKLDDWHRSCIQNTLGDYETGVIFVPLDEDDDLPVLKPLDPTTIMSFDQLSQVHRGESATFTLRVETDGTVKEIIYQIVLEINEFLCTST</sequence>
<evidence type="ECO:0000256" key="1">
    <source>
        <dbReference type="SAM" id="MobiDB-lite"/>
    </source>
</evidence>
<accession>A0A8K0T1L4</accession>
<keyword evidence="3" id="KW-1185">Reference proteome</keyword>
<dbReference type="Proteomes" id="UP000813385">
    <property type="component" value="Unassembled WGS sequence"/>
</dbReference>
<protein>
    <submittedName>
        <fullName evidence="2">Uncharacterized protein</fullName>
    </submittedName>
</protein>
<evidence type="ECO:0000313" key="2">
    <source>
        <dbReference type="EMBL" id="KAH7347393.1"/>
    </source>
</evidence>
<dbReference type="AlphaFoldDB" id="A0A8K0T1L4"/>
<proteinExistence type="predicted"/>
<reference evidence="2" key="1">
    <citation type="journal article" date="2021" name="Nat. Commun.">
        <title>Genetic determinants of endophytism in the Arabidopsis root mycobiome.</title>
        <authorList>
            <person name="Mesny F."/>
            <person name="Miyauchi S."/>
            <person name="Thiergart T."/>
            <person name="Pickel B."/>
            <person name="Atanasova L."/>
            <person name="Karlsson M."/>
            <person name="Huettel B."/>
            <person name="Barry K.W."/>
            <person name="Haridas S."/>
            <person name="Chen C."/>
            <person name="Bauer D."/>
            <person name="Andreopoulos W."/>
            <person name="Pangilinan J."/>
            <person name="LaButti K."/>
            <person name="Riley R."/>
            <person name="Lipzen A."/>
            <person name="Clum A."/>
            <person name="Drula E."/>
            <person name="Henrissat B."/>
            <person name="Kohler A."/>
            <person name="Grigoriev I.V."/>
            <person name="Martin F.M."/>
            <person name="Hacquard S."/>
        </authorList>
    </citation>
    <scope>NUCLEOTIDE SEQUENCE</scope>
    <source>
        <strain evidence="2">MPI-CAGE-AT-0016</strain>
    </source>
</reference>
<comment type="caution">
    <text evidence="2">The sequence shown here is derived from an EMBL/GenBank/DDBJ whole genome shotgun (WGS) entry which is preliminary data.</text>
</comment>
<feature type="region of interest" description="Disordered" evidence="1">
    <location>
        <begin position="1"/>
        <end position="27"/>
    </location>
</feature>
<dbReference type="EMBL" id="JAGPXD010000007">
    <property type="protein sequence ID" value="KAH7347393.1"/>
    <property type="molecule type" value="Genomic_DNA"/>
</dbReference>
<name>A0A8K0T1L4_9PEZI</name>